<dbReference type="STRING" id="47885.APT59_02725"/>
<dbReference type="Gene3D" id="3.40.50.720">
    <property type="entry name" value="NAD(P)-binding Rossmann-like Domain"/>
    <property type="match status" value="1"/>
</dbReference>
<dbReference type="InterPro" id="IPR011032">
    <property type="entry name" value="GroES-like_sf"/>
</dbReference>
<evidence type="ECO:0000256" key="2">
    <source>
        <dbReference type="ARBA" id="ARBA00008072"/>
    </source>
</evidence>
<organism evidence="8 9">
    <name type="scientific">Pseudomonas oryzihabitans</name>
    <dbReference type="NCBI Taxonomy" id="47885"/>
    <lineage>
        <taxon>Bacteria</taxon>
        <taxon>Pseudomonadati</taxon>
        <taxon>Pseudomonadota</taxon>
        <taxon>Gammaproteobacteria</taxon>
        <taxon>Pseudomonadales</taxon>
        <taxon>Pseudomonadaceae</taxon>
        <taxon>Pseudomonas</taxon>
    </lineage>
</organism>
<dbReference type="SUPFAM" id="SSF51735">
    <property type="entry name" value="NAD(P)-binding Rossmann-fold domains"/>
    <property type="match status" value="1"/>
</dbReference>
<evidence type="ECO:0000259" key="7">
    <source>
        <dbReference type="Pfam" id="PF08240"/>
    </source>
</evidence>
<accession>A0A2Z5A4R6</accession>
<dbReference type="AlphaFoldDB" id="A0A2Z5A4R6"/>
<keyword evidence="5" id="KW-0560">Oxidoreductase</keyword>
<evidence type="ECO:0000256" key="5">
    <source>
        <dbReference type="ARBA" id="ARBA00023002"/>
    </source>
</evidence>
<dbReference type="InterPro" id="IPR013149">
    <property type="entry name" value="ADH-like_C"/>
</dbReference>
<dbReference type="GO" id="GO:0016491">
    <property type="term" value="F:oxidoreductase activity"/>
    <property type="evidence" value="ECO:0007669"/>
    <property type="project" value="UniProtKB-KW"/>
</dbReference>
<evidence type="ECO:0000256" key="3">
    <source>
        <dbReference type="ARBA" id="ARBA00022723"/>
    </source>
</evidence>
<dbReference type="Gene3D" id="3.90.180.10">
    <property type="entry name" value="Medium-chain alcohol dehydrogenases, catalytic domain"/>
    <property type="match status" value="1"/>
</dbReference>
<dbReference type="PANTHER" id="PTHR43161:SF9">
    <property type="entry name" value="SORBITOL DEHYDROGENASE"/>
    <property type="match status" value="1"/>
</dbReference>
<feature type="domain" description="Alcohol dehydrogenase-like C-terminal" evidence="6">
    <location>
        <begin position="187"/>
        <end position="312"/>
    </location>
</feature>
<dbReference type="EMBL" id="CP022198">
    <property type="protein sequence ID" value="AXA65099.1"/>
    <property type="molecule type" value="Genomic_DNA"/>
</dbReference>
<reference evidence="8 9" key="1">
    <citation type="submission" date="2017-06" db="EMBL/GenBank/DDBJ databases">
        <title>Evolution towards high GC content and high-temperature stress adaptation in endophytic Pseudomonas oryzihabitans impacted its plant-growth promoting traits.</title>
        <authorList>
            <person name="Nascimento F.X."/>
        </authorList>
    </citation>
    <scope>NUCLEOTIDE SEQUENCE [LARGE SCALE GENOMIC DNA]</scope>
    <source>
        <strain evidence="8 9">MS8</strain>
    </source>
</reference>
<protein>
    <submittedName>
        <fullName evidence="8">L-idonate 5-dehydrogenase</fullName>
    </submittedName>
</protein>
<dbReference type="CDD" id="cd08232">
    <property type="entry name" value="idonate-5-DH"/>
    <property type="match status" value="1"/>
</dbReference>
<keyword evidence="3" id="KW-0479">Metal-binding</keyword>
<evidence type="ECO:0000256" key="4">
    <source>
        <dbReference type="ARBA" id="ARBA00022833"/>
    </source>
</evidence>
<keyword evidence="4" id="KW-0862">Zinc</keyword>
<dbReference type="PANTHER" id="PTHR43161">
    <property type="entry name" value="SORBITOL DEHYDROGENASE"/>
    <property type="match status" value="1"/>
</dbReference>
<dbReference type="InterPro" id="IPR036291">
    <property type="entry name" value="NAD(P)-bd_dom_sf"/>
</dbReference>
<comment type="similarity">
    <text evidence="2">Belongs to the zinc-containing alcohol dehydrogenase family.</text>
</comment>
<dbReference type="Proteomes" id="UP000250579">
    <property type="component" value="Chromosome"/>
</dbReference>
<proteinExistence type="inferred from homology"/>
<evidence type="ECO:0000313" key="9">
    <source>
        <dbReference type="Proteomes" id="UP000250579"/>
    </source>
</evidence>
<dbReference type="RefSeq" id="WP_208693723.1">
    <property type="nucleotide sequence ID" value="NZ_CP022198.1"/>
</dbReference>
<dbReference type="InterPro" id="IPR013154">
    <property type="entry name" value="ADH-like_N"/>
</dbReference>
<evidence type="ECO:0000256" key="1">
    <source>
        <dbReference type="ARBA" id="ARBA00001947"/>
    </source>
</evidence>
<comment type="cofactor">
    <cofactor evidence="1">
        <name>Zn(2+)</name>
        <dbReference type="ChEBI" id="CHEBI:29105"/>
    </cofactor>
</comment>
<dbReference type="Pfam" id="PF08240">
    <property type="entry name" value="ADH_N"/>
    <property type="match status" value="1"/>
</dbReference>
<dbReference type="SUPFAM" id="SSF50129">
    <property type="entry name" value="GroES-like"/>
    <property type="match status" value="1"/>
</dbReference>
<dbReference type="Pfam" id="PF00107">
    <property type="entry name" value="ADH_zinc_N"/>
    <property type="match status" value="1"/>
</dbReference>
<dbReference type="GO" id="GO:0046872">
    <property type="term" value="F:metal ion binding"/>
    <property type="evidence" value="ECO:0007669"/>
    <property type="project" value="UniProtKB-KW"/>
</dbReference>
<evidence type="ECO:0000313" key="8">
    <source>
        <dbReference type="EMBL" id="AXA65099.1"/>
    </source>
</evidence>
<sequence length="352" mass="37367">MALQTIDNQACVAHSAKDVRVETQQLSFDPTTQVLVKVARGGICGSDLHYYQHGRAGMSILKHPLVLGHEFVGVVEQIPPLNGLDLHVGQRVAVNPSQPCNACTLCLQGKRNLCRRMKFMGSAQFDPHVDGGFRDRVAVSPHQCIAYAAAARDEVMVFAEPLAVALHAVTQAGDLLGKRVLVTGSGPIGCLVMAVARLAGASEVIGTDVSERCRELAQAMGADRVVDPLDQNEVAAWETDGGYFDVTFEASGAPAAIASTVQFTAPKGRIVQLGMGAARVELPLGALLVKEIELVGSFRFIDEFTTAVRWLESGRLDPLPLLSAQFPAPDITAALELAGDKAKAAKVQLVLG</sequence>
<evidence type="ECO:0000259" key="6">
    <source>
        <dbReference type="Pfam" id="PF00107"/>
    </source>
</evidence>
<gene>
    <name evidence="8" type="ORF">CE139_04540</name>
</gene>
<name>A0A2Z5A4R6_9PSED</name>
<feature type="domain" description="Alcohol dehydrogenase-like N-terminal" evidence="7">
    <location>
        <begin position="32"/>
        <end position="146"/>
    </location>
</feature>
<dbReference type="NCBIfam" id="NF007375">
    <property type="entry name" value="PRK09880.1"/>
    <property type="match status" value="1"/>
</dbReference>